<evidence type="ECO:0000313" key="5">
    <source>
        <dbReference type="Proteomes" id="UP000479710"/>
    </source>
</evidence>
<dbReference type="InterPro" id="IPR032675">
    <property type="entry name" value="LRR_dom_sf"/>
</dbReference>
<organism evidence="3 5">
    <name type="scientific">Oryza meyeriana var. granulata</name>
    <dbReference type="NCBI Taxonomy" id="110450"/>
    <lineage>
        <taxon>Eukaryota</taxon>
        <taxon>Viridiplantae</taxon>
        <taxon>Streptophyta</taxon>
        <taxon>Embryophyta</taxon>
        <taxon>Tracheophyta</taxon>
        <taxon>Spermatophyta</taxon>
        <taxon>Magnoliopsida</taxon>
        <taxon>Liliopsida</taxon>
        <taxon>Poales</taxon>
        <taxon>Poaceae</taxon>
        <taxon>BOP clade</taxon>
        <taxon>Oryzoideae</taxon>
        <taxon>Oryzeae</taxon>
        <taxon>Oryzinae</taxon>
        <taxon>Oryza</taxon>
        <taxon>Oryza meyeriana</taxon>
    </lineage>
</organism>
<dbReference type="OrthoDB" id="687531at2759"/>
<dbReference type="AlphaFoldDB" id="A0A6G1CJQ3"/>
<dbReference type="EMBL" id="SPHZ02000009">
    <property type="protein sequence ID" value="KAF0899994.1"/>
    <property type="molecule type" value="Genomic_DNA"/>
</dbReference>
<accession>A0A6G1CJQ3</accession>
<evidence type="ECO:0000259" key="2">
    <source>
        <dbReference type="Pfam" id="PF23598"/>
    </source>
</evidence>
<dbReference type="EMBL" id="SPHZ02000009">
    <property type="protein sequence ID" value="KAF0899998.1"/>
    <property type="molecule type" value="Genomic_DNA"/>
</dbReference>
<evidence type="ECO:0000313" key="4">
    <source>
        <dbReference type="EMBL" id="KAF0899998.1"/>
    </source>
</evidence>
<evidence type="ECO:0000313" key="3">
    <source>
        <dbReference type="EMBL" id="KAF0899994.1"/>
    </source>
</evidence>
<dbReference type="PANTHER" id="PTHR47186">
    <property type="entry name" value="LEUCINE-RICH REPEAT-CONTAINING PROTEIN 57"/>
    <property type="match status" value="1"/>
</dbReference>
<feature type="domain" description="Disease resistance R13L4/SHOC-2-like LRR" evidence="2">
    <location>
        <begin position="5"/>
        <end position="169"/>
    </location>
</feature>
<dbReference type="Gene3D" id="3.80.10.10">
    <property type="entry name" value="Ribonuclease Inhibitor"/>
    <property type="match status" value="1"/>
</dbReference>
<dbReference type="InterPro" id="IPR055414">
    <property type="entry name" value="LRR_R13L4/SHOC2-like"/>
</dbReference>
<gene>
    <name evidence="3" type="ORF">E2562_026236</name>
    <name evidence="4" type="ORF">E2562_026240</name>
</gene>
<comment type="caution">
    <text evidence="3">The sequence shown here is derived from an EMBL/GenBank/DDBJ whole genome shotgun (WGS) entry which is preliminary data.</text>
</comment>
<sequence>MPSTSPPRENLQSLKLKGELGELPQWIGKLQNLVKLRLEYTKLENPDAAIKVLGALPSLAILHLLEDSFKSGEAGIRLNFRPEDKMFPSLRMLLVSYISELESVKFETGAMPKLELLQFDVSSACRAGFFSGLELLPSLKEFMLDSYSYKDDFMKDLQNQLDKNPNRPILKRY</sequence>
<proteinExistence type="predicted"/>
<keyword evidence="1" id="KW-0677">Repeat</keyword>
<name>A0A6G1CJQ3_9ORYZ</name>
<dbReference type="Proteomes" id="UP000479710">
    <property type="component" value="Unassembled WGS sequence"/>
</dbReference>
<reference evidence="3 5" key="1">
    <citation type="submission" date="2019-11" db="EMBL/GenBank/DDBJ databases">
        <title>Whole genome sequence of Oryza granulata.</title>
        <authorList>
            <person name="Li W."/>
        </authorList>
    </citation>
    <scope>NUCLEOTIDE SEQUENCE [LARGE SCALE GENOMIC DNA]</scope>
    <source>
        <strain evidence="5">cv. Menghai</strain>
        <tissue evidence="3">Leaf</tissue>
    </source>
</reference>
<dbReference type="SUPFAM" id="SSF52058">
    <property type="entry name" value="L domain-like"/>
    <property type="match status" value="1"/>
</dbReference>
<protein>
    <recommendedName>
        <fullName evidence="2">Disease resistance R13L4/SHOC-2-like LRR domain-containing protein</fullName>
    </recommendedName>
</protein>
<dbReference type="PANTHER" id="PTHR47186:SF57">
    <property type="entry name" value="OS02G0478300 PROTEIN"/>
    <property type="match status" value="1"/>
</dbReference>
<dbReference type="Pfam" id="PF23598">
    <property type="entry name" value="LRR_14"/>
    <property type="match status" value="1"/>
</dbReference>
<keyword evidence="5" id="KW-1185">Reference proteome</keyword>
<evidence type="ECO:0000256" key="1">
    <source>
        <dbReference type="ARBA" id="ARBA00022737"/>
    </source>
</evidence>